<dbReference type="AlphaFoldDB" id="A0A420J206"/>
<evidence type="ECO:0000313" key="1">
    <source>
        <dbReference type="EMBL" id="RKF80839.1"/>
    </source>
</evidence>
<dbReference type="EMBL" id="MCBS01018933">
    <property type="protein sequence ID" value="RKF80839.1"/>
    <property type="molecule type" value="Genomic_DNA"/>
</dbReference>
<evidence type="ECO:0000313" key="2">
    <source>
        <dbReference type="Proteomes" id="UP000285326"/>
    </source>
</evidence>
<reference evidence="1 2" key="1">
    <citation type="journal article" date="2018" name="BMC Genomics">
        <title>Comparative genome analyses reveal sequence features reflecting distinct modes of host-adaptation between dicot and monocot powdery mildew.</title>
        <authorList>
            <person name="Wu Y."/>
            <person name="Ma X."/>
            <person name="Pan Z."/>
            <person name="Kale S.D."/>
            <person name="Song Y."/>
            <person name="King H."/>
            <person name="Zhang Q."/>
            <person name="Presley C."/>
            <person name="Deng X."/>
            <person name="Wei C.I."/>
            <person name="Xiao S."/>
        </authorList>
    </citation>
    <scope>NUCLEOTIDE SEQUENCE [LARGE SCALE GENOMIC DNA]</scope>
    <source>
        <strain evidence="1">UMSG1</strain>
    </source>
</reference>
<comment type="caution">
    <text evidence="1">The sequence shown here is derived from an EMBL/GenBank/DDBJ whole genome shotgun (WGS) entry which is preliminary data.</text>
</comment>
<protein>
    <submittedName>
        <fullName evidence="1">Uncharacterized protein</fullName>
    </submittedName>
</protein>
<dbReference type="Proteomes" id="UP000285326">
    <property type="component" value="Unassembled WGS sequence"/>
</dbReference>
<name>A0A420J206_9PEZI</name>
<proteinExistence type="predicted"/>
<sequence length="66" mass="7149">MAMVLSLITSAMEKIKARVESTSAIEAANIAIEGILISMTLKGAASKKTGRREHIRLAVSSKYRPF</sequence>
<gene>
    <name evidence="1" type="ORF">GcM1_189019</name>
</gene>
<organism evidence="1 2">
    <name type="scientific">Golovinomyces cichoracearum</name>
    <dbReference type="NCBI Taxonomy" id="62708"/>
    <lineage>
        <taxon>Eukaryota</taxon>
        <taxon>Fungi</taxon>
        <taxon>Dikarya</taxon>
        <taxon>Ascomycota</taxon>
        <taxon>Pezizomycotina</taxon>
        <taxon>Leotiomycetes</taxon>
        <taxon>Erysiphales</taxon>
        <taxon>Erysiphaceae</taxon>
        <taxon>Golovinomyces</taxon>
    </lineage>
</organism>
<accession>A0A420J206</accession>